<name>A0A942I6Y0_9HYPH</name>
<evidence type="ECO:0000313" key="1">
    <source>
        <dbReference type="EMBL" id="MBS3850027.1"/>
    </source>
</evidence>
<keyword evidence="2" id="KW-1185">Reference proteome</keyword>
<dbReference type="AlphaFoldDB" id="A0A942I6Y0"/>
<dbReference type="RefSeq" id="WP_212659672.1">
    <property type="nucleotide sequence ID" value="NZ_JAGXTP010000003.1"/>
</dbReference>
<dbReference type="EMBL" id="JAGXTP010000003">
    <property type="protein sequence ID" value="MBS3850027.1"/>
    <property type="molecule type" value="Genomic_DNA"/>
</dbReference>
<protein>
    <submittedName>
        <fullName evidence="1">Uncharacterized protein</fullName>
    </submittedName>
</protein>
<dbReference type="Proteomes" id="UP000678281">
    <property type="component" value="Unassembled WGS sequence"/>
</dbReference>
<organism evidence="1 2">
    <name type="scientific">Devosia litorisediminis</name>
    <dbReference type="NCBI Taxonomy" id="2829817"/>
    <lineage>
        <taxon>Bacteria</taxon>
        <taxon>Pseudomonadati</taxon>
        <taxon>Pseudomonadota</taxon>
        <taxon>Alphaproteobacteria</taxon>
        <taxon>Hyphomicrobiales</taxon>
        <taxon>Devosiaceae</taxon>
        <taxon>Devosia</taxon>
    </lineage>
</organism>
<proteinExistence type="predicted"/>
<sequence length="147" mass="15884">MRHTLLVTALIISVALITPVFAQSEEEVMARIEDLHGEATAFGEAFGLLQDAFLFGDPTTIADLGLYPLTVRANGEVYDVLEAQDLVDNFDSLLTPQTIEALSAQDYADLIVTSEGVGFGNGALWMTLVCLDDSCTQTQWGILSINN</sequence>
<comment type="caution">
    <text evidence="1">The sequence shown here is derived from an EMBL/GenBank/DDBJ whole genome shotgun (WGS) entry which is preliminary data.</text>
</comment>
<reference evidence="1" key="1">
    <citation type="submission" date="2021-04" db="EMBL/GenBank/DDBJ databases">
        <title>Devosia litorisediminis sp. nov., isolated from a sand dune.</title>
        <authorList>
            <person name="Park S."/>
            <person name="Yoon J.-H."/>
        </authorList>
    </citation>
    <scope>NUCLEOTIDE SEQUENCE</scope>
    <source>
        <strain evidence="1">BSSL-BM10</strain>
    </source>
</reference>
<gene>
    <name evidence="1" type="ORF">KD146_15095</name>
</gene>
<evidence type="ECO:0000313" key="2">
    <source>
        <dbReference type="Proteomes" id="UP000678281"/>
    </source>
</evidence>
<accession>A0A942I6Y0</accession>